<dbReference type="InterPro" id="IPR003356">
    <property type="entry name" value="DNA_methylase_A-5"/>
</dbReference>
<dbReference type="SUPFAM" id="SSF53335">
    <property type="entry name" value="S-adenosyl-L-methionine-dependent methyltransferases"/>
    <property type="match status" value="1"/>
</dbReference>
<dbReference type="GO" id="GO:0009007">
    <property type="term" value="F:site-specific DNA-methyltransferase (adenine-specific) activity"/>
    <property type="evidence" value="ECO:0007669"/>
    <property type="project" value="UniProtKB-EC"/>
</dbReference>
<dbReference type="EMBL" id="LTAG01000101">
    <property type="protein sequence ID" value="KXO15583.1"/>
    <property type="molecule type" value="Genomic_DNA"/>
</dbReference>
<dbReference type="InterPro" id="IPR002052">
    <property type="entry name" value="DNA_methylase_N6_adenine_CS"/>
</dbReference>
<accession>A0A137ST53</accession>
<comment type="similarity">
    <text evidence="1">Belongs to the N(4)/N(6)-methyltransferase family.</text>
</comment>
<dbReference type="PRINTS" id="PR00507">
    <property type="entry name" value="N12N6MTFRASE"/>
</dbReference>
<evidence type="ECO:0000259" key="8">
    <source>
        <dbReference type="Pfam" id="PF02384"/>
    </source>
</evidence>
<keyword evidence="5" id="KW-0949">S-adenosyl-L-methionine</keyword>
<dbReference type="Proteomes" id="UP000070093">
    <property type="component" value="Unassembled WGS sequence"/>
</dbReference>
<keyword evidence="3 10" id="KW-0489">Methyltransferase</keyword>
<reference evidence="10 11" key="1">
    <citation type="submission" date="2016-02" db="EMBL/GenBank/DDBJ databases">
        <authorList>
            <person name="Wen L."/>
            <person name="He K."/>
            <person name="Yang H."/>
        </authorList>
    </citation>
    <scope>NUCLEOTIDE SEQUENCE [LARGE SCALE GENOMIC DNA]</scope>
    <source>
        <strain evidence="10 11">GED7880</strain>
    </source>
</reference>
<evidence type="ECO:0000256" key="7">
    <source>
        <dbReference type="ARBA" id="ARBA00047942"/>
    </source>
</evidence>
<dbReference type="GO" id="GO:0009307">
    <property type="term" value="P:DNA restriction-modification system"/>
    <property type="evidence" value="ECO:0007669"/>
    <property type="project" value="UniProtKB-KW"/>
</dbReference>
<proteinExistence type="inferred from homology"/>
<evidence type="ECO:0000256" key="4">
    <source>
        <dbReference type="ARBA" id="ARBA00022679"/>
    </source>
</evidence>
<dbReference type="EC" id="2.1.1.72" evidence="2"/>
<dbReference type="InterPro" id="IPR051537">
    <property type="entry name" value="DNA_Adenine_Mtase"/>
</dbReference>
<evidence type="ECO:0000313" key="11">
    <source>
        <dbReference type="Proteomes" id="UP000070093"/>
    </source>
</evidence>
<dbReference type="REBASE" id="170297">
    <property type="entry name" value="M.Pbi7880ORF1681P"/>
</dbReference>
<feature type="domain" description="N6 adenine-specific DNA methyltransferase N-terminal" evidence="9">
    <location>
        <begin position="19"/>
        <end position="153"/>
    </location>
</feature>
<dbReference type="InterPro" id="IPR029063">
    <property type="entry name" value="SAM-dependent_MTases_sf"/>
</dbReference>
<dbReference type="Pfam" id="PF02384">
    <property type="entry name" value="N6_Mtase"/>
    <property type="match status" value="1"/>
</dbReference>
<evidence type="ECO:0000256" key="5">
    <source>
        <dbReference type="ARBA" id="ARBA00022691"/>
    </source>
</evidence>
<dbReference type="PANTHER" id="PTHR42933">
    <property type="entry name" value="SLR6095 PROTEIN"/>
    <property type="match status" value="1"/>
</dbReference>
<evidence type="ECO:0000256" key="6">
    <source>
        <dbReference type="ARBA" id="ARBA00022747"/>
    </source>
</evidence>
<dbReference type="STRING" id="28125.HMPREF3202_01681"/>
<dbReference type="PANTHER" id="PTHR42933:SF3">
    <property type="entry name" value="TYPE I RESTRICTION ENZYME MJAVIII METHYLASE SUBUNIT"/>
    <property type="match status" value="1"/>
</dbReference>
<dbReference type="AlphaFoldDB" id="A0A137ST53"/>
<keyword evidence="6" id="KW-0680">Restriction system</keyword>
<name>A0A137ST53_9BACT</name>
<gene>
    <name evidence="10" type="ORF">HMPREF3202_01681</name>
</gene>
<comment type="catalytic activity">
    <reaction evidence="7">
        <text>a 2'-deoxyadenosine in DNA + S-adenosyl-L-methionine = an N(6)-methyl-2'-deoxyadenosine in DNA + S-adenosyl-L-homocysteine + H(+)</text>
        <dbReference type="Rhea" id="RHEA:15197"/>
        <dbReference type="Rhea" id="RHEA-COMP:12418"/>
        <dbReference type="Rhea" id="RHEA-COMP:12419"/>
        <dbReference type="ChEBI" id="CHEBI:15378"/>
        <dbReference type="ChEBI" id="CHEBI:57856"/>
        <dbReference type="ChEBI" id="CHEBI:59789"/>
        <dbReference type="ChEBI" id="CHEBI:90615"/>
        <dbReference type="ChEBI" id="CHEBI:90616"/>
        <dbReference type="EC" id="2.1.1.72"/>
    </reaction>
</comment>
<dbReference type="PATRIC" id="fig|28125.4.peg.1670"/>
<dbReference type="InterPro" id="IPR022749">
    <property type="entry name" value="D12N6_MeTrfase_N"/>
</dbReference>
<organism evidence="10 11">
    <name type="scientific">Prevotella bivia</name>
    <dbReference type="NCBI Taxonomy" id="28125"/>
    <lineage>
        <taxon>Bacteria</taxon>
        <taxon>Pseudomonadati</taxon>
        <taxon>Bacteroidota</taxon>
        <taxon>Bacteroidia</taxon>
        <taxon>Bacteroidales</taxon>
        <taxon>Prevotellaceae</taxon>
        <taxon>Prevotella</taxon>
    </lineage>
</organism>
<dbReference type="GO" id="GO:0008170">
    <property type="term" value="F:N-methyltransferase activity"/>
    <property type="evidence" value="ECO:0007669"/>
    <property type="project" value="InterPro"/>
</dbReference>
<evidence type="ECO:0000259" key="9">
    <source>
        <dbReference type="Pfam" id="PF12161"/>
    </source>
</evidence>
<sequence length="705" mass="80072">MLNKRQNIMEQSQYNFLFSFIWNIANDVLVNAFNKGDYKKVILPMLVLRRIDVLLEPTKDAVIQMKDQLDKNKIENQAPVLYNITGYPFYNTSKFTMKTLKSEIDPLRLKMNFIEYLNGYSKDVLDIIEKLHLRQVVDNLTEAERLGSIIEKFTSDKINLSSKPVFDGEGNLLHPALDNHTVGMMFEELLRHFNEENNVTEAGEHFTPRDYVKLLADLAVLPVADKIKATTYSVYDGACGTGGILTIAQERIKQIGKEQGKDVAIDIYGQELLPDTYATCKADLMISGHIKSFQYNYAGEEREYIAFDSTVSRDGHAGETYDFCISNPPFGTPWKEDLKKRGLKETEKAKFTDPRFNIAVGNGENRKEITFLPDIGDCQMLFLANNLSRMVDDTGMGTRIVEVHNGSSLFTGNAGSGASNLRQYIIENDMLEAIVAMPENDFYNTGIGTYIWIVTNRKEERRKGYVQLIDATDIKSPLRKNLGKKNCETNEADRNEIVKMLLDFKETKKSKIFPNKEFGYYSVTVERPLRLVYENLDEIALPDLKNKGDVELLQRVVEAWKENLGGHTVGDFALFLMLEQMRVKVPASKVKLVRQYLGKHNDKADVCFTKPTKRDSAVVTDPSLRDTEQVPLLYPGGIDAFMEKEVLPYAPDAFYDAANVVVGYELSFTKYFYKPVELRTIADITTDINGIEGRLKGVLKDILKV</sequence>
<dbReference type="Pfam" id="PF12161">
    <property type="entry name" value="HsdM_N"/>
    <property type="match status" value="1"/>
</dbReference>
<evidence type="ECO:0000256" key="1">
    <source>
        <dbReference type="ARBA" id="ARBA00006594"/>
    </source>
</evidence>
<dbReference type="GO" id="GO:0032259">
    <property type="term" value="P:methylation"/>
    <property type="evidence" value="ECO:0007669"/>
    <property type="project" value="UniProtKB-KW"/>
</dbReference>
<feature type="domain" description="DNA methylase adenine-specific" evidence="8">
    <location>
        <begin position="179"/>
        <end position="508"/>
    </location>
</feature>
<protein>
    <recommendedName>
        <fullName evidence="2">site-specific DNA-methyltransferase (adenine-specific)</fullName>
        <ecNumber evidence="2">2.1.1.72</ecNumber>
    </recommendedName>
</protein>
<dbReference type="Gene3D" id="3.40.50.150">
    <property type="entry name" value="Vaccinia Virus protein VP39"/>
    <property type="match status" value="1"/>
</dbReference>
<dbReference type="GO" id="GO:0003677">
    <property type="term" value="F:DNA binding"/>
    <property type="evidence" value="ECO:0007669"/>
    <property type="project" value="InterPro"/>
</dbReference>
<evidence type="ECO:0000256" key="2">
    <source>
        <dbReference type="ARBA" id="ARBA00011900"/>
    </source>
</evidence>
<dbReference type="PROSITE" id="PS00092">
    <property type="entry name" value="N6_MTASE"/>
    <property type="match status" value="1"/>
</dbReference>
<evidence type="ECO:0000313" key="10">
    <source>
        <dbReference type="EMBL" id="KXO15583.1"/>
    </source>
</evidence>
<keyword evidence="4" id="KW-0808">Transferase</keyword>
<comment type="caution">
    <text evidence="10">The sequence shown here is derived from an EMBL/GenBank/DDBJ whole genome shotgun (WGS) entry which is preliminary data.</text>
</comment>
<evidence type="ECO:0000256" key="3">
    <source>
        <dbReference type="ARBA" id="ARBA00022603"/>
    </source>
</evidence>